<keyword evidence="8" id="KW-1185">Reference proteome</keyword>
<dbReference type="GO" id="GO:0008483">
    <property type="term" value="F:transaminase activity"/>
    <property type="evidence" value="ECO:0007669"/>
    <property type="project" value="UniProtKB-KW"/>
</dbReference>
<dbReference type="PANTHER" id="PTHR45677">
    <property type="entry name" value="GLUTAMATE DECARBOXYLASE-RELATED"/>
    <property type="match status" value="1"/>
</dbReference>
<gene>
    <name evidence="7" type="ORF">QU605_03900</name>
</gene>
<keyword evidence="3" id="KW-0210">Decarboxylase</keyword>
<evidence type="ECO:0000256" key="6">
    <source>
        <dbReference type="RuleBase" id="RU000382"/>
    </source>
</evidence>
<reference evidence="7" key="1">
    <citation type="submission" date="2023-06" db="EMBL/GenBank/DDBJ databases">
        <title>Robiginitalea aurantiacus sp. nov. and Algoriphagus sediminis sp. nov., isolated from coastal sediment.</title>
        <authorList>
            <person name="Zhou Z.Y."/>
            <person name="An J."/>
            <person name="Jia Y.W."/>
            <person name="Du Z.J."/>
        </authorList>
    </citation>
    <scope>NUCLEOTIDE SEQUENCE</scope>
    <source>
        <strain evidence="7">M39</strain>
    </source>
</reference>
<evidence type="ECO:0000313" key="8">
    <source>
        <dbReference type="Proteomes" id="UP001174839"/>
    </source>
</evidence>
<proteinExistence type="inferred from homology"/>
<comment type="similarity">
    <text evidence="2 6">Belongs to the group II decarboxylase family.</text>
</comment>
<dbReference type="RefSeq" id="WP_289723966.1">
    <property type="nucleotide sequence ID" value="NZ_JAUDUY010000002.1"/>
</dbReference>
<keyword evidence="4 6" id="KW-0663">Pyridoxal phosphate</keyword>
<dbReference type="Gene3D" id="3.40.640.10">
    <property type="entry name" value="Type I PLP-dependent aspartate aminotransferase-like (Major domain)"/>
    <property type="match status" value="1"/>
</dbReference>
<keyword evidence="7" id="KW-0032">Aminotransferase</keyword>
<evidence type="ECO:0000256" key="4">
    <source>
        <dbReference type="ARBA" id="ARBA00022898"/>
    </source>
</evidence>
<evidence type="ECO:0000313" key="7">
    <source>
        <dbReference type="EMBL" id="MDM9630597.1"/>
    </source>
</evidence>
<dbReference type="InterPro" id="IPR002129">
    <property type="entry name" value="PyrdxlP-dep_de-COase"/>
</dbReference>
<dbReference type="EMBL" id="JAUDUY010000002">
    <property type="protein sequence ID" value="MDM9630597.1"/>
    <property type="molecule type" value="Genomic_DNA"/>
</dbReference>
<sequence length="477" mass="52940">MAKDRVQQLYDPGAFHEMGHKLIDQLSRYLTEAQKGEARVLPFISPVKMLEFWKGFPHSDSVEELVAEMLKHTTNVHHPLYMGHQVAPPLPLASLMALLGGFLNNGMAVYEMGMAPTAMERIVTDWLCAQIGYKTSSRGILTSGGTLANLTALLSARRNAVADDIWNQGYNGGLAILVSEAAHYCVDRAARIMGLGEAGVLKVPVLEDFSMDTSKLPEIYEAARQKGLTPFAIVGSAPCTATGSYDDLEALAEFAAARKLWFHVDGAHGGPAVLSEKYRFLVRGMEGADSVVIDGHKMMGMPVITTALLFADGATSYNTFSQEAEYLLADTLEEDWFNGAKRTFECTKLTSALSWYAVLNTYGEGIFEAYLNRQYDLAQTFAKRIRNRPDWELACKPQSNILCFRWAPSGIPPETLDDLNARLRAQVLEEGRFYIVQTRLKGKLYLRTSLMNPFTEIANLEELLDYLEDKGIKLLNP</sequence>
<dbReference type="InterPro" id="IPR015421">
    <property type="entry name" value="PyrdxlP-dep_Trfase_major"/>
</dbReference>
<dbReference type="InterPro" id="IPR015424">
    <property type="entry name" value="PyrdxlP-dep_Trfase"/>
</dbReference>
<dbReference type="Gene3D" id="3.90.1150.170">
    <property type="match status" value="1"/>
</dbReference>
<dbReference type="PANTHER" id="PTHR45677:SF8">
    <property type="entry name" value="CYSTEINE SULFINIC ACID DECARBOXYLASE"/>
    <property type="match status" value="1"/>
</dbReference>
<name>A0ABT7WCF0_9FLAO</name>
<dbReference type="SUPFAM" id="SSF53383">
    <property type="entry name" value="PLP-dependent transferases"/>
    <property type="match status" value="1"/>
</dbReference>
<evidence type="ECO:0000256" key="2">
    <source>
        <dbReference type="ARBA" id="ARBA00009533"/>
    </source>
</evidence>
<organism evidence="7 8">
    <name type="scientific">Robiginitalea aurantiaca</name>
    <dbReference type="NCBI Taxonomy" id="3056915"/>
    <lineage>
        <taxon>Bacteria</taxon>
        <taxon>Pseudomonadati</taxon>
        <taxon>Bacteroidota</taxon>
        <taxon>Flavobacteriia</taxon>
        <taxon>Flavobacteriales</taxon>
        <taxon>Flavobacteriaceae</taxon>
        <taxon>Robiginitalea</taxon>
    </lineage>
</organism>
<evidence type="ECO:0000256" key="5">
    <source>
        <dbReference type="ARBA" id="ARBA00023239"/>
    </source>
</evidence>
<keyword evidence="5 6" id="KW-0456">Lyase</keyword>
<comment type="cofactor">
    <cofactor evidence="1 6">
        <name>pyridoxal 5'-phosphate</name>
        <dbReference type="ChEBI" id="CHEBI:597326"/>
    </cofactor>
</comment>
<keyword evidence="7" id="KW-0808">Transferase</keyword>
<comment type="caution">
    <text evidence="7">The sequence shown here is derived from an EMBL/GenBank/DDBJ whole genome shotgun (WGS) entry which is preliminary data.</text>
</comment>
<evidence type="ECO:0000256" key="3">
    <source>
        <dbReference type="ARBA" id="ARBA00022793"/>
    </source>
</evidence>
<evidence type="ECO:0000256" key="1">
    <source>
        <dbReference type="ARBA" id="ARBA00001933"/>
    </source>
</evidence>
<protein>
    <submittedName>
        <fullName evidence="7">Aminotransferase class V-fold PLP-dependent enzyme</fullName>
    </submittedName>
</protein>
<dbReference type="Pfam" id="PF00282">
    <property type="entry name" value="Pyridoxal_deC"/>
    <property type="match status" value="1"/>
</dbReference>
<accession>A0ABT7WCF0</accession>
<dbReference type="Proteomes" id="UP001174839">
    <property type="component" value="Unassembled WGS sequence"/>
</dbReference>